<name>A0A507FJJ9_9FUNG</name>
<keyword evidence="3 7" id="KW-0479">Metal-binding</keyword>
<comment type="caution">
    <text evidence="8">The sequence shown here is derived from an EMBL/GenBank/DDBJ whole genome shotgun (WGS) entry which is preliminary data.</text>
</comment>
<dbReference type="PANTHER" id="PTHR24291">
    <property type="entry name" value="CYTOCHROME P450 FAMILY 4"/>
    <property type="match status" value="1"/>
</dbReference>
<dbReference type="InterPro" id="IPR036396">
    <property type="entry name" value="Cyt_P450_sf"/>
</dbReference>
<keyword evidence="5 7" id="KW-0408">Iron</keyword>
<dbReference type="CDD" id="cd00302">
    <property type="entry name" value="cytochrome_P450"/>
    <property type="match status" value="1"/>
</dbReference>
<evidence type="ECO:0000256" key="2">
    <source>
        <dbReference type="ARBA" id="ARBA00022617"/>
    </source>
</evidence>
<evidence type="ECO:0000313" key="8">
    <source>
        <dbReference type="EMBL" id="TPX76402.1"/>
    </source>
</evidence>
<evidence type="ECO:0000256" key="4">
    <source>
        <dbReference type="ARBA" id="ARBA00023002"/>
    </source>
</evidence>
<dbReference type="PANTHER" id="PTHR24291:SF50">
    <property type="entry name" value="BIFUNCTIONAL ALBAFLAVENONE MONOOXYGENASE_TERPENE SYNTHASE"/>
    <property type="match status" value="1"/>
</dbReference>
<keyword evidence="6" id="KW-0503">Monooxygenase</keyword>
<organism evidence="8 9">
    <name type="scientific">Chytriomyces confervae</name>
    <dbReference type="NCBI Taxonomy" id="246404"/>
    <lineage>
        <taxon>Eukaryota</taxon>
        <taxon>Fungi</taxon>
        <taxon>Fungi incertae sedis</taxon>
        <taxon>Chytridiomycota</taxon>
        <taxon>Chytridiomycota incertae sedis</taxon>
        <taxon>Chytridiomycetes</taxon>
        <taxon>Chytridiales</taxon>
        <taxon>Chytriomycetaceae</taxon>
        <taxon>Chytriomyces</taxon>
    </lineage>
</organism>
<feature type="binding site" description="axial binding residue" evidence="7">
    <location>
        <position position="426"/>
    </location>
    <ligand>
        <name>heme</name>
        <dbReference type="ChEBI" id="CHEBI:30413"/>
    </ligand>
    <ligandPart>
        <name>Fe</name>
        <dbReference type="ChEBI" id="CHEBI:18248"/>
    </ligandPart>
</feature>
<evidence type="ECO:0008006" key="10">
    <source>
        <dbReference type="Google" id="ProtNLM"/>
    </source>
</evidence>
<dbReference type="InterPro" id="IPR002401">
    <property type="entry name" value="Cyt_P450_E_grp-I"/>
</dbReference>
<evidence type="ECO:0000256" key="5">
    <source>
        <dbReference type="ARBA" id="ARBA00023004"/>
    </source>
</evidence>
<dbReference type="Pfam" id="PF00067">
    <property type="entry name" value="p450"/>
    <property type="match status" value="1"/>
</dbReference>
<sequence>MISIPFFSNASAGARIPGPSGYPLLGNALELSSHASRGKTHEYFEKLGQEYGQSFLLSMAGNLLVVSSDKDLIHRALTDTTNFHRNELFDMVVKGIAEFALFTLPSGEVWKRHRKYLQPAFGPVHLRHAGEATTSEMAILMDYWSSKCDEGGSTTVDIFQEFTALTLDVIGQIAFSHHFKASESYHNGVDSEGHDIMQDIAALVQERFNTVPITWKFSGLGSNSPRVTAIRKYVDQLFEEILAAKKLQTANGETKLAKDKDVLDRLLDTDEDDNDKFSKAEIVGEVLGFFLAGHETSANTMTFMAYELSRNPEIQAKLKAEIKQVLHKNAGVVTVEHLNEFPYLDRVMKETQRLHSIIPIIGRAALHDIEHNGFLIPAKTVVLCNIRGMHLNESYWTDPTAFNPDRWNEPIEANAFAPFGSGPMNCIGQKMAVIELKLAMIHLLSRFTLRYIDQELDFITSTTYGLKRGLSMELCMDT</sequence>
<dbReference type="PRINTS" id="PR00385">
    <property type="entry name" value="P450"/>
</dbReference>
<reference evidence="8 9" key="1">
    <citation type="journal article" date="2019" name="Sci. Rep.">
        <title>Comparative genomics of chytrid fungi reveal insights into the obligate biotrophic and pathogenic lifestyle of Synchytrium endobioticum.</title>
        <authorList>
            <person name="van de Vossenberg B.T.L.H."/>
            <person name="Warris S."/>
            <person name="Nguyen H.D.T."/>
            <person name="van Gent-Pelzer M.P.E."/>
            <person name="Joly D.L."/>
            <person name="van de Geest H.C."/>
            <person name="Bonants P.J.M."/>
            <person name="Smith D.S."/>
            <person name="Levesque C.A."/>
            <person name="van der Lee T.A.J."/>
        </authorList>
    </citation>
    <scope>NUCLEOTIDE SEQUENCE [LARGE SCALE GENOMIC DNA]</scope>
    <source>
        <strain evidence="8 9">CBS 675.73</strain>
    </source>
</reference>
<keyword evidence="4" id="KW-0560">Oxidoreductase</keyword>
<dbReference type="AlphaFoldDB" id="A0A507FJJ9"/>
<evidence type="ECO:0000256" key="3">
    <source>
        <dbReference type="ARBA" id="ARBA00022723"/>
    </source>
</evidence>
<comment type="cofactor">
    <cofactor evidence="7">
        <name>heme</name>
        <dbReference type="ChEBI" id="CHEBI:30413"/>
    </cofactor>
</comment>
<dbReference type="PRINTS" id="PR00463">
    <property type="entry name" value="EP450I"/>
</dbReference>
<dbReference type="SUPFAM" id="SSF48264">
    <property type="entry name" value="Cytochrome P450"/>
    <property type="match status" value="1"/>
</dbReference>
<keyword evidence="2 7" id="KW-0349">Heme</keyword>
<proteinExistence type="inferred from homology"/>
<dbReference type="OrthoDB" id="1470350at2759"/>
<dbReference type="GO" id="GO:0005506">
    <property type="term" value="F:iron ion binding"/>
    <property type="evidence" value="ECO:0007669"/>
    <property type="project" value="InterPro"/>
</dbReference>
<dbReference type="InterPro" id="IPR050196">
    <property type="entry name" value="Cytochrome_P450_Monoox"/>
</dbReference>
<evidence type="ECO:0000256" key="7">
    <source>
        <dbReference type="PIRSR" id="PIRSR602401-1"/>
    </source>
</evidence>
<dbReference type="GO" id="GO:0016705">
    <property type="term" value="F:oxidoreductase activity, acting on paired donors, with incorporation or reduction of molecular oxygen"/>
    <property type="evidence" value="ECO:0007669"/>
    <property type="project" value="InterPro"/>
</dbReference>
<dbReference type="Gene3D" id="1.10.630.10">
    <property type="entry name" value="Cytochrome P450"/>
    <property type="match status" value="1"/>
</dbReference>
<gene>
    <name evidence="8" type="ORF">CcCBS67573_g02335</name>
</gene>
<protein>
    <recommendedName>
        <fullName evidence="10">Cytochrome P450</fullName>
    </recommendedName>
</protein>
<evidence type="ECO:0000256" key="6">
    <source>
        <dbReference type="ARBA" id="ARBA00023033"/>
    </source>
</evidence>
<evidence type="ECO:0000256" key="1">
    <source>
        <dbReference type="ARBA" id="ARBA00010617"/>
    </source>
</evidence>
<dbReference type="Proteomes" id="UP000320333">
    <property type="component" value="Unassembled WGS sequence"/>
</dbReference>
<comment type="similarity">
    <text evidence="1">Belongs to the cytochrome P450 family.</text>
</comment>
<dbReference type="GO" id="GO:0004497">
    <property type="term" value="F:monooxygenase activity"/>
    <property type="evidence" value="ECO:0007669"/>
    <property type="project" value="UniProtKB-KW"/>
</dbReference>
<dbReference type="EMBL" id="QEAP01000048">
    <property type="protein sequence ID" value="TPX76402.1"/>
    <property type="molecule type" value="Genomic_DNA"/>
</dbReference>
<dbReference type="GO" id="GO:0020037">
    <property type="term" value="F:heme binding"/>
    <property type="evidence" value="ECO:0007669"/>
    <property type="project" value="InterPro"/>
</dbReference>
<accession>A0A507FJJ9</accession>
<dbReference type="InterPro" id="IPR001128">
    <property type="entry name" value="Cyt_P450"/>
</dbReference>
<evidence type="ECO:0000313" key="9">
    <source>
        <dbReference type="Proteomes" id="UP000320333"/>
    </source>
</evidence>
<keyword evidence="9" id="KW-1185">Reference proteome</keyword>
<dbReference type="STRING" id="246404.A0A507FJJ9"/>